<dbReference type="AlphaFoldDB" id="X1DAY3"/>
<comment type="caution">
    <text evidence="1">The sequence shown here is derived from an EMBL/GenBank/DDBJ whole genome shotgun (WGS) entry which is preliminary data.</text>
</comment>
<proteinExistence type="predicted"/>
<protein>
    <submittedName>
        <fullName evidence="1">Uncharacterized protein</fullName>
    </submittedName>
</protein>
<gene>
    <name evidence="1" type="ORF">S01H4_55291</name>
</gene>
<dbReference type="EMBL" id="BART01031895">
    <property type="protein sequence ID" value="GAH17936.1"/>
    <property type="molecule type" value="Genomic_DNA"/>
</dbReference>
<reference evidence="1" key="1">
    <citation type="journal article" date="2014" name="Front. Microbiol.">
        <title>High frequency of phylogenetically diverse reductive dehalogenase-homologous genes in deep subseafloor sedimentary metagenomes.</title>
        <authorList>
            <person name="Kawai M."/>
            <person name="Futagami T."/>
            <person name="Toyoda A."/>
            <person name="Takaki Y."/>
            <person name="Nishi S."/>
            <person name="Hori S."/>
            <person name="Arai W."/>
            <person name="Tsubouchi T."/>
            <person name="Morono Y."/>
            <person name="Uchiyama I."/>
            <person name="Ito T."/>
            <person name="Fujiyama A."/>
            <person name="Inagaki F."/>
            <person name="Takami H."/>
        </authorList>
    </citation>
    <scope>NUCLEOTIDE SEQUENCE</scope>
    <source>
        <strain evidence="1">Expedition CK06-06</strain>
    </source>
</reference>
<name>X1DAY3_9ZZZZ</name>
<accession>X1DAY3</accession>
<evidence type="ECO:0000313" key="1">
    <source>
        <dbReference type="EMBL" id="GAH17936.1"/>
    </source>
</evidence>
<organism evidence="1">
    <name type="scientific">marine sediment metagenome</name>
    <dbReference type="NCBI Taxonomy" id="412755"/>
    <lineage>
        <taxon>unclassified sequences</taxon>
        <taxon>metagenomes</taxon>
        <taxon>ecological metagenomes</taxon>
    </lineage>
</organism>
<sequence>MLFLYNFMNVDLLTIYEDFVKNNNWKYKEIGKNGKMSCIGVKIFRKINNI</sequence>